<evidence type="ECO:0000313" key="1">
    <source>
        <dbReference type="EMBL" id="KAH7926891.1"/>
    </source>
</evidence>
<keyword evidence="2" id="KW-1185">Reference proteome</keyword>
<gene>
    <name evidence="1" type="ORF">BV22DRAFT_1032358</name>
</gene>
<feature type="non-terminal residue" evidence="1">
    <location>
        <position position="150"/>
    </location>
</feature>
<name>A0ACB8BN19_9AGAM</name>
<comment type="caution">
    <text evidence="1">The sequence shown here is derived from an EMBL/GenBank/DDBJ whole genome shotgun (WGS) entry which is preliminary data.</text>
</comment>
<dbReference type="Proteomes" id="UP000790709">
    <property type="component" value="Unassembled WGS sequence"/>
</dbReference>
<dbReference type="EMBL" id="MU266375">
    <property type="protein sequence ID" value="KAH7926891.1"/>
    <property type="molecule type" value="Genomic_DNA"/>
</dbReference>
<evidence type="ECO:0000313" key="2">
    <source>
        <dbReference type="Proteomes" id="UP000790709"/>
    </source>
</evidence>
<sequence length="150" mass="17086">MDTVRLVKCLQANFIGVGARIQPGRIKLRAQITRPTKMAHPILSAFTKLGLKNHKYNLPQRARRICWLVRWSLIWCIQLSIPKRCAIGLKKVSIRHQKKAQLPPATRRFRTPIGCIGLQAVLFPDAPLQLATLLPQRRPSNATRARMKVL</sequence>
<protein>
    <submittedName>
        <fullName evidence="1">Uncharacterized protein</fullName>
    </submittedName>
</protein>
<reference evidence="1" key="1">
    <citation type="journal article" date="2021" name="New Phytol.">
        <title>Evolutionary innovations through gain and loss of genes in the ectomycorrhizal Boletales.</title>
        <authorList>
            <person name="Wu G."/>
            <person name="Miyauchi S."/>
            <person name="Morin E."/>
            <person name="Kuo A."/>
            <person name="Drula E."/>
            <person name="Varga T."/>
            <person name="Kohler A."/>
            <person name="Feng B."/>
            <person name="Cao Y."/>
            <person name="Lipzen A."/>
            <person name="Daum C."/>
            <person name="Hundley H."/>
            <person name="Pangilinan J."/>
            <person name="Johnson J."/>
            <person name="Barry K."/>
            <person name="LaButti K."/>
            <person name="Ng V."/>
            <person name="Ahrendt S."/>
            <person name="Min B."/>
            <person name="Choi I.G."/>
            <person name="Park H."/>
            <person name="Plett J.M."/>
            <person name="Magnuson J."/>
            <person name="Spatafora J.W."/>
            <person name="Nagy L.G."/>
            <person name="Henrissat B."/>
            <person name="Grigoriev I.V."/>
            <person name="Yang Z.L."/>
            <person name="Xu J."/>
            <person name="Martin F.M."/>
        </authorList>
    </citation>
    <scope>NUCLEOTIDE SEQUENCE</scope>
    <source>
        <strain evidence="1">KUC20120723A-06</strain>
    </source>
</reference>
<accession>A0ACB8BN19</accession>
<proteinExistence type="predicted"/>
<organism evidence="1 2">
    <name type="scientific">Leucogyrophana mollusca</name>
    <dbReference type="NCBI Taxonomy" id="85980"/>
    <lineage>
        <taxon>Eukaryota</taxon>
        <taxon>Fungi</taxon>
        <taxon>Dikarya</taxon>
        <taxon>Basidiomycota</taxon>
        <taxon>Agaricomycotina</taxon>
        <taxon>Agaricomycetes</taxon>
        <taxon>Agaricomycetidae</taxon>
        <taxon>Boletales</taxon>
        <taxon>Boletales incertae sedis</taxon>
        <taxon>Leucogyrophana</taxon>
    </lineage>
</organism>